<dbReference type="AlphaFoldDB" id="A0A411ED80"/>
<gene>
    <name evidence="7" type="ORF">EQY75_00200</name>
</gene>
<dbReference type="Pfam" id="PF12833">
    <property type="entry name" value="HTH_18"/>
    <property type="match status" value="1"/>
</dbReference>
<proteinExistence type="predicted"/>
<dbReference type="GO" id="GO:0000160">
    <property type="term" value="P:phosphorelay signal transduction system"/>
    <property type="evidence" value="ECO:0007669"/>
    <property type="project" value="InterPro"/>
</dbReference>
<dbReference type="GO" id="GO:0043565">
    <property type="term" value="F:sequence-specific DNA binding"/>
    <property type="evidence" value="ECO:0007669"/>
    <property type="project" value="InterPro"/>
</dbReference>
<dbReference type="Gene3D" id="6.10.250.690">
    <property type="match status" value="1"/>
</dbReference>
<dbReference type="InterPro" id="IPR009057">
    <property type="entry name" value="Homeodomain-like_sf"/>
</dbReference>
<name>A0A411ED80_9FLAO</name>
<evidence type="ECO:0000259" key="6">
    <source>
        <dbReference type="PROSITE" id="PS50110"/>
    </source>
</evidence>
<evidence type="ECO:0000256" key="3">
    <source>
        <dbReference type="ARBA" id="ARBA00023163"/>
    </source>
</evidence>
<keyword evidence="1" id="KW-0805">Transcription regulation</keyword>
<evidence type="ECO:0000259" key="5">
    <source>
        <dbReference type="PROSITE" id="PS01124"/>
    </source>
</evidence>
<dbReference type="KEGG" id="mur:EQY75_00200"/>
<dbReference type="EMBL" id="CP035544">
    <property type="protein sequence ID" value="QBA65530.1"/>
    <property type="molecule type" value="Genomic_DNA"/>
</dbReference>
<dbReference type="InterPro" id="IPR018060">
    <property type="entry name" value="HTH_AraC"/>
</dbReference>
<keyword evidence="2" id="KW-0238">DNA-binding</keyword>
<dbReference type="GO" id="GO:0003700">
    <property type="term" value="F:DNA-binding transcription factor activity"/>
    <property type="evidence" value="ECO:0007669"/>
    <property type="project" value="InterPro"/>
</dbReference>
<dbReference type="PROSITE" id="PS50110">
    <property type="entry name" value="RESPONSE_REGULATORY"/>
    <property type="match status" value="1"/>
</dbReference>
<dbReference type="SMART" id="SM00342">
    <property type="entry name" value="HTH_ARAC"/>
    <property type="match status" value="1"/>
</dbReference>
<reference evidence="7 8" key="1">
    <citation type="submission" date="2019-01" db="EMBL/GenBank/DDBJ databases">
        <title>Muriicola soli sp. nov., isolated from soil.</title>
        <authorList>
            <person name="Kang H.J."/>
            <person name="Kim S.B."/>
        </authorList>
    </citation>
    <scope>NUCLEOTIDE SEQUENCE [LARGE SCALE GENOMIC DNA]</scope>
    <source>
        <strain evidence="7 8">MMS17-SY002</strain>
    </source>
</reference>
<dbReference type="Proteomes" id="UP000290889">
    <property type="component" value="Chromosome"/>
</dbReference>
<dbReference type="PANTHER" id="PTHR43280:SF2">
    <property type="entry name" value="HTH-TYPE TRANSCRIPTIONAL REGULATOR EXSA"/>
    <property type="match status" value="1"/>
</dbReference>
<sequence>MLTAKAGQANKLAGLTQGADAYLTKPFDSDELLLRAENLIASRKKIWEHFKNFELMEVKDLKLSSVDDTFLQKVIQVIKDNIDNDLLSVEDIASKVGFSRAQLHRKLKALTNKSAGQLVSEIRMNKARSMLQSKAGSVSEVAYSVGYSNLSYFTKSFKENSEYFPARFKIKKPPCLAACLIWLPLLGSNQGPSD</sequence>
<feature type="domain" description="HTH araC/xylS-type" evidence="5">
    <location>
        <begin position="72"/>
        <end position="171"/>
    </location>
</feature>
<comment type="caution">
    <text evidence="4">Lacks conserved residue(s) required for the propagation of feature annotation.</text>
</comment>
<dbReference type="PROSITE" id="PS01124">
    <property type="entry name" value="HTH_ARAC_FAMILY_2"/>
    <property type="match status" value="1"/>
</dbReference>
<dbReference type="OrthoDB" id="358279at2"/>
<evidence type="ECO:0000256" key="1">
    <source>
        <dbReference type="ARBA" id="ARBA00023015"/>
    </source>
</evidence>
<evidence type="ECO:0000256" key="2">
    <source>
        <dbReference type="ARBA" id="ARBA00023125"/>
    </source>
</evidence>
<dbReference type="PANTHER" id="PTHR43280">
    <property type="entry name" value="ARAC-FAMILY TRANSCRIPTIONAL REGULATOR"/>
    <property type="match status" value="1"/>
</dbReference>
<accession>A0A411ED80</accession>
<keyword evidence="8" id="KW-1185">Reference proteome</keyword>
<protein>
    <submittedName>
        <fullName evidence="7">Helix-turn-helix domain-containing protein</fullName>
    </submittedName>
</protein>
<dbReference type="Gene3D" id="1.10.10.60">
    <property type="entry name" value="Homeodomain-like"/>
    <property type="match status" value="1"/>
</dbReference>
<dbReference type="SUPFAM" id="SSF52172">
    <property type="entry name" value="CheY-like"/>
    <property type="match status" value="1"/>
</dbReference>
<dbReference type="SUPFAM" id="SSF46689">
    <property type="entry name" value="Homeodomain-like"/>
    <property type="match status" value="1"/>
</dbReference>
<evidence type="ECO:0000256" key="4">
    <source>
        <dbReference type="PROSITE-ProRule" id="PRU00169"/>
    </source>
</evidence>
<evidence type="ECO:0000313" key="7">
    <source>
        <dbReference type="EMBL" id="QBA65530.1"/>
    </source>
</evidence>
<dbReference type="InterPro" id="IPR011006">
    <property type="entry name" value="CheY-like_superfamily"/>
</dbReference>
<dbReference type="InterPro" id="IPR001789">
    <property type="entry name" value="Sig_transdc_resp-reg_receiver"/>
</dbReference>
<keyword evidence="3" id="KW-0804">Transcription</keyword>
<evidence type="ECO:0000313" key="8">
    <source>
        <dbReference type="Proteomes" id="UP000290889"/>
    </source>
</evidence>
<organism evidence="7 8">
    <name type="scientific">Muriicola soli</name>
    <dbReference type="NCBI Taxonomy" id="2507538"/>
    <lineage>
        <taxon>Bacteria</taxon>
        <taxon>Pseudomonadati</taxon>
        <taxon>Bacteroidota</taxon>
        <taxon>Flavobacteriia</taxon>
        <taxon>Flavobacteriales</taxon>
        <taxon>Flavobacteriaceae</taxon>
        <taxon>Muriicola</taxon>
    </lineage>
</organism>
<feature type="domain" description="Response regulatory" evidence="6">
    <location>
        <begin position="1"/>
        <end position="40"/>
    </location>
</feature>